<dbReference type="EMBL" id="CP017774">
    <property type="protein sequence ID" value="APA00877.1"/>
    <property type="molecule type" value="Genomic_DNA"/>
</dbReference>
<evidence type="ECO:0000313" key="4">
    <source>
        <dbReference type="Proteomes" id="UP000178198"/>
    </source>
</evidence>
<proteinExistence type="predicted"/>
<dbReference type="STRING" id="1306519.BIW12_04925"/>
<feature type="signal peptide" evidence="1">
    <location>
        <begin position="1"/>
        <end position="27"/>
    </location>
</feature>
<keyword evidence="1" id="KW-0732">Signal</keyword>
<organism evidence="3 4">
    <name type="scientific">Flavobacterium commune</name>
    <dbReference type="NCBI Taxonomy" id="1306519"/>
    <lineage>
        <taxon>Bacteria</taxon>
        <taxon>Pseudomonadati</taxon>
        <taxon>Bacteroidota</taxon>
        <taxon>Flavobacteriia</taxon>
        <taxon>Flavobacteriales</taxon>
        <taxon>Flavobacteriaceae</taxon>
        <taxon>Flavobacterium</taxon>
    </lineage>
</organism>
<dbReference type="RefSeq" id="WP_071186151.1">
    <property type="nucleotide sequence ID" value="NZ_CP017774.1"/>
</dbReference>
<evidence type="ECO:0000313" key="3">
    <source>
        <dbReference type="EMBL" id="APA00877.1"/>
    </source>
</evidence>
<feature type="chain" id="PRO_5009444484" description="Outer membrane protein beta-barrel domain-containing protein" evidence="1">
    <location>
        <begin position="28"/>
        <end position="241"/>
    </location>
</feature>
<feature type="domain" description="Outer membrane protein beta-barrel" evidence="2">
    <location>
        <begin position="26"/>
        <end position="217"/>
    </location>
</feature>
<dbReference type="KEGG" id="fcm:BIW12_04925"/>
<gene>
    <name evidence="3" type="ORF">BIW12_04925</name>
</gene>
<dbReference type="AlphaFoldDB" id="A0A1D9PE67"/>
<reference evidence="3 4" key="1">
    <citation type="submission" date="2016-10" db="EMBL/GenBank/DDBJ databases">
        <title>Complete Genome Sequence of Flavobacterium sp. PK15.</title>
        <authorList>
            <person name="Ekwe A."/>
            <person name="Kim S.B."/>
        </authorList>
    </citation>
    <scope>NUCLEOTIDE SEQUENCE [LARGE SCALE GENOMIC DNA]</scope>
    <source>
        <strain evidence="3 4">PK15</strain>
    </source>
</reference>
<sequence length="241" mass="27587">MNLLQNQFREKLFFSVLLLLPFFSAFAQGEKKSKETQVVKIDSLYREDQFYFGFTYNTLKQMPEAASQQKFSIGISGGFLRDMPINKDRTVAFASGLGLSYNNYNQNIGISGTAKEAVYTILGSSAFDKNKFTQLLIDVPIEFRWRTSTYESYKFWRIYGGMKLSYLAYSKSVLENSEDRVVITNNADFNKFLYGLYVSAGYNTFNVYAYYGLNPIFKSAKIDGQKIDMNAVTVGVIFYIL</sequence>
<keyword evidence="4" id="KW-1185">Reference proteome</keyword>
<protein>
    <recommendedName>
        <fullName evidence="2">Outer membrane protein beta-barrel domain-containing protein</fullName>
    </recommendedName>
</protein>
<dbReference type="Pfam" id="PF13568">
    <property type="entry name" value="OMP_b-brl_2"/>
    <property type="match status" value="1"/>
</dbReference>
<dbReference type="Proteomes" id="UP000178198">
    <property type="component" value="Chromosome"/>
</dbReference>
<evidence type="ECO:0000259" key="2">
    <source>
        <dbReference type="Pfam" id="PF13568"/>
    </source>
</evidence>
<dbReference type="InterPro" id="IPR025665">
    <property type="entry name" value="Beta-barrel_OMP_2"/>
</dbReference>
<name>A0A1D9PE67_9FLAO</name>
<evidence type="ECO:0000256" key="1">
    <source>
        <dbReference type="SAM" id="SignalP"/>
    </source>
</evidence>
<accession>A0A1D9PE67</accession>
<dbReference type="OrthoDB" id="959017at2"/>